<dbReference type="Gene3D" id="3.60.70.12">
    <property type="entry name" value="L-amino peptidase D-ALA esterase/amidase"/>
    <property type="match status" value="1"/>
</dbReference>
<comment type="pathway">
    <text evidence="9">Amino-acid biosynthesis; L-arginine biosynthesis; L-ornithine and N-acetyl-L-glutamate from L-glutamate and N(2)-acetyl-L-ornithine (cyclic): step 1/1.</text>
</comment>
<proteinExistence type="inferred from homology"/>
<comment type="function">
    <text evidence="9">Catalyzes two activities which are involved in the cyclic version of arginine biosynthesis: the synthesis of N-acetylglutamate from glutamate and acetyl-CoA as the acetyl donor, and of ornithine by transacetylation between N(2)-acetylornithine and glutamate.</text>
</comment>
<feature type="active site" description="Nucleophile" evidence="9">
    <location>
        <position position="192"/>
    </location>
</feature>
<feature type="site" description="Cleavage; by autolysis" evidence="9">
    <location>
        <begin position="191"/>
        <end position="192"/>
    </location>
</feature>
<dbReference type="GO" id="GO:0006526">
    <property type="term" value="P:L-arginine biosynthetic process"/>
    <property type="evidence" value="ECO:0007669"/>
    <property type="project" value="UniProtKB-UniRule"/>
</dbReference>
<dbReference type="InterPro" id="IPR016117">
    <property type="entry name" value="ArgJ-like_dom_sf"/>
</dbReference>
<dbReference type="InterPro" id="IPR042195">
    <property type="entry name" value="ArgJ_beta_C"/>
</dbReference>
<feature type="binding site" evidence="9">
    <location>
        <position position="407"/>
    </location>
    <ligand>
        <name>substrate</name>
    </ligand>
</feature>
<dbReference type="Proteomes" id="UP000028945">
    <property type="component" value="Chromosome"/>
</dbReference>
<reference evidence="10 11" key="1">
    <citation type="journal article" date="2014" name="BMC Genomics">
        <title>A genomic perspective on a new bacterial genus and species from the Alcaligenaceae family, Basilea psittacipulmonis.</title>
        <authorList>
            <person name="Whiteson K.L."/>
            <person name="Hernandez D."/>
            <person name="Lazarevic V."/>
            <person name="Gaia N."/>
            <person name="Farinelli L."/>
            <person name="Francois P."/>
            <person name="Pilo P."/>
            <person name="Frey J."/>
            <person name="Schrenzel J."/>
        </authorList>
    </citation>
    <scope>NUCLEOTIDE SEQUENCE [LARGE SCALE GENOMIC DNA]</scope>
    <source>
        <strain evidence="10 11">DSM 24701</strain>
    </source>
</reference>
<keyword evidence="9" id="KW-0511">Multifunctional enzyme</keyword>
<keyword evidence="9" id="KW-0963">Cytoplasm</keyword>
<evidence type="ECO:0000256" key="5">
    <source>
        <dbReference type="ARBA" id="ARBA00022679"/>
    </source>
</evidence>
<dbReference type="NCBIfam" id="TIGR00120">
    <property type="entry name" value="ArgJ"/>
    <property type="match status" value="1"/>
</dbReference>
<evidence type="ECO:0000256" key="1">
    <source>
        <dbReference type="ARBA" id="ARBA00006774"/>
    </source>
</evidence>
<comment type="catalytic activity">
    <reaction evidence="8 9">
        <text>N(2)-acetyl-L-ornithine + L-glutamate = N-acetyl-L-glutamate + L-ornithine</text>
        <dbReference type="Rhea" id="RHEA:15349"/>
        <dbReference type="ChEBI" id="CHEBI:29985"/>
        <dbReference type="ChEBI" id="CHEBI:44337"/>
        <dbReference type="ChEBI" id="CHEBI:46911"/>
        <dbReference type="ChEBI" id="CHEBI:57805"/>
        <dbReference type="EC" id="2.3.1.35"/>
    </reaction>
</comment>
<dbReference type="GO" id="GO:0004358">
    <property type="term" value="F:L-glutamate N-acetyltransferase activity, acting on acetyl-L-ornithine as donor"/>
    <property type="evidence" value="ECO:0007669"/>
    <property type="project" value="UniProtKB-UniRule"/>
</dbReference>
<comment type="similarity">
    <text evidence="1 9">Belongs to the ArgJ family.</text>
</comment>
<feature type="binding site" evidence="9">
    <location>
        <position position="402"/>
    </location>
    <ligand>
        <name>substrate</name>
    </ligand>
</feature>
<comment type="subcellular location">
    <subcellularLocation>
        <location evidence="9">Cytoplasm</location>
    </subcellularLocation>
</comment>
<evidence type="ECO:0000313" key="10">
    <source>
        <dbReference type="EMBL" id="AIL32274.1"/>
    </source>
</evidence>
<dbReference type="Pfam" id="PF01960">
    <property type="entry name" value="ArgJ"/>
    <property type="match status" value="1"/>
</dbReference>
<feature type="binding site" evidence="9">
    <location>
        <position position="192"/>
    </location>
    <ligand>
        <name>substrate</name>
    </ligand>
</feature>
<feature type="site" description="Involved in the stabilization of negative charge on the oxyanion by the formation of the oxyanion hole" evidence="9">
    <location>
        <position position="119"/>
    </location>
</feature>
<evidence type="ECO:0000256" key="9">
    <source>
        <dbReference type="HAMAP-Rule" id="MF_01106"/>
    </source>
</evidence>
<dbReference type="EMBL" id="CP009238">
    <property type="protein sequence ID" value="AIL32274.1"/>
    <property type="molecule type" value="Genomic_DNA"/>
</dbReference>
<dbReference type="eggNOG" id="COG1364">
    <property type="taxonomic scope" value="Bacteria"/>
</dbReference>
<keyword evidence="5 9" id="KW-0808">Transferase</keyword>
<dbReference type="UniPathway" id="UPA00068">
    <property type="reaction ID" value="UER00106"/>
</dbReference>
<name>A0A077DCD9_9BURK</name>
<evidence type="ECO:0000256" key="4">
    <source>
        <dbReference type="ARBA" id="ARBA00022605"/>
    </source>
</evidence>
<evidence type="ECO:0000313" key="11">
    <source>
        <dbReference type="Proteomes" id="UP000028945"/>
    </source>
</evidence>
<feature type="binding site" evidence="9">
    <location>
        <position position="155"/>
    </location>
    <ligand>
        <name>substrate</name>
    </ligand>
</feature>
<dbReference type="RefSeq" id="WP_038498637.1">
    <property type="nucleotide sequence ID" value="NZ_AFWK01000020.1"/>
</dbReference>
<gene>
    <name evidence="9 10" type="primary">argJ</name>
    <name evidence="10" type="ORF">IX83_02150</name>
</gene>
<dbReference type="FunFam" id="3.10.20.340:FF:000001">
    <property type="entry name" value="Arginine biosynthesis bifunctional protein ArgJ, chloroplastic"/>
    <property type="match status" value="1"/>
</dbReference>
<feature type="site" description="Involved in the stabilization of negative charge on the oxyanion by the formation of the oxyanion hole" evidence="9">
    <location>
        <position position="118"/>
    </location>
</feature>
<keyword evidence="4 9" id="KW-0028">Amino-acid biosynthesis</keyword>
<keyword evidence="6 9" id="KW-0068">Autocatalytic cleavage</keyword>
<dbReference type="Gene3D" id="3.10.20.340">
    <property type="entry name" value="ArgJ beta chain, C-terminal domain"/>
    <property type="match status" value="1"/>
</dbReference>
<keyword evidence="11" id="KW-1185">Reference proteome</keyword>
<dbReference type="FunFam" id="3.60.70.12:FF:000001">
    <property type="entry name" value="Arginine biosynthesis bifunctional protein ArgJ, chloroplastic"/>
    <property type="match status" value="1"/>
</dbReference>
<comment type="catalytic activity">
    <reaction evidence="9">
        <text>L-glutamate + acetyl-CoA = N-acetyl-L-glutamate + CoA + H(+)</text>
        <dbReference type="Rhea" id="RHEA:24292"/>
        <dbReference type="ChEBI" id="CHEBI:15378"/>
        <dbReference type="ChEBI" id="CHEBI:29985"/>
        <dbReference type="ChEBI" id="CHEBI:44337"/>
        <dbReference type="ChEBI" id="CHEBI:57287"/>
        <dbReference type="ChEBI" id="CHEBI:57288"/>
        <dbReference type="EC" id="2.3.1.1"/>
    </reaction>
</comment>
<dbReference type="SUPFAM" id="SSF56266">
    <property type="entry name" value="DmpA/ArgJ-like"/>
    <property type="match status" value="1"/>
</dbReference>
<dbReference type="GO" id="GO:0004042">
    <property type="term" value="F:L-glutamate N-acetyltransferase activity"/>
    <property type="evidence" value="ECO:0007669"/>
    <property type="project" value="UniProtKB-UniRule"/>
</dbReference>
<keyword evidence="7 9" id="KW-0012">Acyltransferase</keyword>
<keyword evidence="3 9" id="KW-0055">Arginine biosynthesis</keyword>
<protein>
    <recommendedName>
        <fullName evidence="9">Arginine biosynthesis bifunctional protein ArgJ</fullName>
    </recommendedName>
    <domain>
        <recommendedName>
            <fullName evidence="9">Glutamate N-acetyltransferase</fullName>
            <ecNumber evidence="9">2.3.1.35</ecNumber>
        </recommendedName>
        <alternativeName>
            <fullName evidence="9">Ornithine acetyltransferase</fullName>
            <shortName evidence="9">OATase</shortName>
        </alternativeName>
        <alternativeName>
            <fullName evidence="9">Ornithine transacetylase</fullName>
        </alternativeName>
    </domain>
    <domain>
        <recommendedName>
            <fullName evidence="9">Amino-acid acetyltransferase</fullName>
            <ecNumber evidence="9">2.3.1.1</ecNumber>
        </recommendedName>
        <alternativeName>
            <fullName evidence="9">N-acetylglutamate synthase</fullName>
            <shortName evidence="9">AGSase</shortName>
        </alternativeName>
    </domain>
    <component>
        <recommendedName>
            <fullName evidence="9">Arginine biosynthesis bifunctional protein ArgJ alpha chain</fullName>
        </recommendedName>
    </component>
    <component>
        <recommendedName>
            <fullName evidence="9">Arginine biosynthesis bifunctional protein ArgJ beta chain</fullName>
        </recommendedName>
    </component>
</protein>
<dbReference type="PANTHER" id="PTHR23100:SF0">
    <property type="entry name" value="ARGININE BIOSYNTHESIS BIFUNCTIONAL PROTEIN ARGJ, MITOCHONDRIAL"/>
    <property type="match status" value="1"/>
</dbReference>
<evidence type="ECO:0000256" key="8">
    <source>
        <dbReference type="ARBA" id="ARBA00049439"/>
    </source>
</evidence>
<evidence type="ECO:0000256" key="7">
    <source>
        <dbReference type="ARBA" id="ARBA00023315"/>
    </source>
</evidence>
<dbReference type="HAMAP" id="MF_01106">
    <property type="entry name" value="ArgJ"/>
    <property type="match status" value="1"/>
</dbReference>
<dbReference type="GO" id="GO:0006592">
    <property type="term" value="P:ornithine biosynthetic process"/>
    <property type="evidence" value="ECO:0007669"/>
    <property type="project" value="TreeGrafter"/>
</dbReference>
<dbReference type="InterPro" id="IPR002813">
    <property type="entry name" value="Arg_biosynth_ArgJ"/>
</dbReference>
<evidence type="ECO:0000256" key="6">
    <source>
        <dbReference type="ARBA" id="ARBA00022813"/>
    </source>
</evidence>
<dbReference type="AlphaFoldDB" id="A0A077DCD9"/>
<dbReference type="CDD" id="cd02152">
    <property type="entry name" value="OAT"/>
    <property type="match status" value="1"/>
</dbReference>
<dbReference type="OrthoDB" id="9804242at2"/>
<feature type="binding site" evidence="9">
    <location>
        <position position="278"/>
    </location>
    <ligand>
        <name>substrate</name>
    </ligand>
</feature>
<dbReference type="HOGENOM" id="CLU_027172_1_0_4"/>
<dbReference type="KEGG" id="bpsi:IX83_02150"/>
<feature type="chain" id="PRO_5023568512" description="Arginine biosynthesis bifunctional protein ArgJ alpha chain" evidence="9">
    <location>
        <begin position="1"/>
        <end position="191"/>
    </location>
</feature>
<dbReference type="NCBIfam" id="NF003802">
    <property type="entry name" value="PRK05388.1"/>
    <property type="match status" value="1"/>
</dbReference>
<sequence length="407" mass="44160">MAVNFTIPAEHEIYPVKGVEIGIAEAGVKKTNHKDLTIFKFSDGTSVAGVFTSNRFRAAPVQISEQHLQASTIRALIINTGNANAGTGEDGINRCLQVCHALSEQLNISEQAVLPFSTGVIMETLPADRIIQAIPRAIADLSENNWFPAAYSIMTTDTLPKVASRKVQIDCDTITITGISKGAGMIRPNMATMLCFMATDIGINQRLLTSMIQEIANRSFNRITVDGDTSTNDSFVIAATGKHPLFIDSKDHPYYQDVLKALTEVALELSQKIVRDAEGATKFVTVKIDKAQSNEEALKVAYSIAHSPLIKTALFASDPNLGRILCAIGYAGIPDLDTRKVKLFLGDVLVSEHGGIAASYTEAQGQAVMNESEILIHVELNRGSCSETVYTCDFSHEYVTINADYRS</sequence>
<dbReference type="EC" id="2.3.1.35" evidence="9"/>
<dbReference type="GO" id="GO:0005737">
    <property type="term" value="C:cytoplasm"/>
    <property type="evidence" value="ECO:0007669"/>
    <property type="project" value="UniProtKB-SubCell"/>
</dbReference>
<accession>A0A077DCD9</accession>
<dbReference type="STRING" id="1072685.IX83_02150"/>
<comment type="pathway">
    <text evidence="9">Amino-acid biosynthesis; L-arginine biosynthesis; N(2)-acetyl-L-ornithine from L-glutamate: step 1/4.</text>
</comment>
<evidence type="ECO:0000256" key="3">
    <source>
        <dbReference type="ARBA" id="ARBA00022571"/>
    </source>
</evidence>
<dbReference type="PANTHER" id="PTHR23100">
    <property type="entry name" value="ARGININE BIOSYNTHESIS BIFUNCTIONAL PROTEIN ARGJ"/>
    <property type="match status" value="1"/>
</dbReference>
<evidence type="ECO:0000256" key="2">
    <source>
        <dbReference type="ARBA" id="ARBA00011475"/>
    </source>
</evidence>
<feature type="binding site" evidence="9">
    <location>
        <position position="181"/>
    </location>
    <ligand>
        <name>substrate</name>
    </ligand>
</feature>
<feature type="chain" id="PRO_5023568513" description="Arginine biosynthesis bifunctional protein ArgJ beta chain" evidence="9">
    <location>
        <begin position="192"/>
        <end position="407"/>
    </location>
</feature>
<comment type="subunit">
    <text evidence="2 9">Heterotetramer of two alpha and two beta chains.</text>
</comment>
<dbReference type="EC" id="2.3.1.1" evidence="9"/>
<organism evidence="10 11">
    <name type="scientific">Basilea psittacipulmonis DSM 24701</name>
    <dbReference type="NCBI Taxonomy" id="1072685"/>
    <lineage>
        <taxon>Bacteria</taxon>
        <taxon>Pseudomonadati</taxon>
        <taxon>Pseudomonadota</taxon>
        <taxon>Betaproteobacteria</taxon>
        <taxon>Burkholderiales</taxon>
        <taxon>Alcaligenaceae</taxon>
        <taxon>Basilea</taxon>
    </lineage>
</organism>